<organism evidence="1 2">
    <name type="scientific">Myotis myotis</name>
    <name type="common">Greater mouse-eared bat</name>
    <name type="synonym">Vespertilio myotis</name>
    <dbReference type="NCBI Taxonomy" id="51298"/>
    <lineage>
        <taxon>Eukaryota</taxon>
        <taxon>Metazoa</taxon>
        <taxon>Chordata</taxon>
        <taxon>Craniata</taxon>
        <taxon>Vertebrata</taxon>
        <taxon>Euteleostomi</taxon>
        <taxon>Mammalia</taxon>
        <taxon>Eutheria</taxon>
        <taxon>Laurasiatheria</taxon>
        <taxon>Chiroptera</taxon>
        <taxon>Yangochiroptera</taxon>
        <taxon>Vespertilionidae</taxon>
        <taxon>Myotis</taxon>
    </lineage>
</organism>
<sequence length="148" mass="16593">MKPAPLACACEVRFDHKREPRVHLGSVLLQGKPLCCLVIYPNKHKDAGVSLVGLLSSVTVIYQILQEANSNSVPIGGALKQDGCVRKLTWWFCFLCWRVTSSLKSHFHTVKQLTPRVPCRRVWSALTPFRPQGLVLSLHPTREPRGDP</sequence>
<comment type="caution">
    <text evidence="1">The sequence shown here is derived from an EMBL/GenBank/DDBJ whole genome shotgun (WGS) entry which is preliminary data.</text>
</comment>
<reference evidence="1 2" key="1">
    <citation type="journal article" date="2020" name="Nature">
        <title>Six reference-quality genomes reveal evolution of bat adaptations.</title>
        <authorList>
            <person name="Jebb D."/>
            <person name="Huang Z."/>
            <person name="Pippel M."/>
            <person name="Hughes G.M."/>
            <person name="Lavrichenko K."/>
            <person name="Devanna P."/>
            <person name="Winkler S."/>
            <person name="Jermiin L.S."/>
            <person name="Skirmuntt E.C."/>
            <person name="Katzourakis A."/>
            <person name="Burkitt-Gray L."/>
            <person name="Ray D.A."/>
            <person name="Sullivan K.A.M."/>
            <person name="Roscito J.G."/>
            <person name="Kirilenko B.M."/>
            <person name="Davalos L.M."/>
            <person name="Corthals A.P."/>
            <person name="Power M.L."/>
            <person name="Jones G."/>
            <person name="Ransome R.D."/>
            <person name="Dechmann D.K.N."/>
            <person name="Locatelli A.G."/>
            <person name="Puechmaille S.J."/>
            <person name="Fedrigo O."/>
            <person name="Jarvis E.D."/>
            <person name="Hiller M."/>
            <person name="Vernes S.C."/>
            <person name="Myers E.W."/>
            <person name="Teeling E.C."/>
        </authorList>
    </citation>
    <scope>NUCLEOTIDE SEQUENCE [LARGE SCALE GENOMIC DNA]</scope>
    <source>
        <strain evidence="1">MMyoMyo1</strain>
        <tissue evidence="1">Flight muscle</tissue>
    </source>
</reference>
<evidence type="ECO:0000313" key="1">
    <source>
        <dbReference type="EMBL" id="KAF6349006.1"/>
    </source>
</evidence>
<name>A0A7J7XI28_MYOMY</name>
<accession>A0A7J7XI28</accession>
<proteinExistence type="predicted"/>
<dbReference type="EMBL" id="JABWUV010000006">
    <property type="protein sequence ID" value="KAF6349006.1"/>
    <property type="molecule type" value="Genomic_DNA"/>
</dbReference>
<gene>
    <name evidence="1" type="ORF">mMyoMyo1_011596</name>
</gene>
<protein>
    <submittedName>
        <fullName evidence="1">Uncharacterized protein</fullName>
    </submittedName>
</protein>
<keyword evidence="2" id="KW-1185">Reference proteome</keyword>
<dbReference type="AlphaFoldDB" id="A0A7J7XI28"/>
<evidence type="ECO:0000313" key="2">
    <source>
        <dbReference type="Proteomes" id="UP000527355"/>
    </source>
</evidence>
<dbReference type="Proteomes" id="UP000527355">
    <property type="component" value="Unassembled WGS sequence"/>
</dbReference>